<feature type="transmembrane region" description="Helical" evidence="8">
    <location>
        <begin position="26"/>
        <end position="46"/>
    </location>
</feature>
<organism evidence="9">
    <name type="scientific">Streptomyces haneummycinicus</name>
    <dbReference type="NCBI Taxonomy" id="3074435"/>
    <lineage>
        <taxon>Bacteria</taxon>
        <taxon>Bacillati</taxon>
        <taxon>Actinomycetota</taxon>
        <taxon>Actinomycetes</taxon>
        <taxon>Kitasatosporales</taxon>
        <taxon>Streptomycetaceae</taxon>
        <taxon>Streptomyces</taxon>
    </lineage>
</organism>
<dbReference type="EMBL" id="AP035768">
    <property type="protein sequence ID" value="BFO22501.1"/>
    <property type="molecule type" value="Genomic_DNA"/>
</dbReference>
<keyword evidence="4 8" id="KW-0812">Transmembrane</keyword>
<dbReference type="InterPro" id="IPR036259">
    <property type="entry name" value="MFS_trans_sf"/>
</dbReference>
<keyword evidence="7" id="KW-0046">Antibiotic resistance</keyword>
<feature type="transmembrane region" description="Helical" evidence="8">
    <location>
        <begin position="67"/>
        <end position="88"/>
    </location>
</feature>
<evidence type="ECO:0000256" key="1">
    <source>
        <dbReference type="ARBA" id="ARBA00004651"/>
    </source>
</evidence>
<reference evidence="9" key="1">
    <citation type="submission" date="2024-06" db="EMBL/GenBank/DDBJ databases">
        <authorList>
            <consortium name="consrtm"/>
            <person name="Uemura M."/>
            <person name="Terahara T."/>
        </authorList>
    </citation>
    <scope>NUCLEOTIDE SEQUENCE</scope>
    <source>
        <strain evidence="9">KM77-8</strain>
    </source>
</reference>
<dbReference type="PANTHER" id="PTHR42718">
    <property type="entry name" value="MAJOR FACILITATOR SUPERFAMILY MULTIDRUG TRANSPORTER MFSC"/>
    <property type="match status" value="1"/>
</dbReference>
<protein>
    <recommendedName>
        <fullName evidence="10">MFS transporter</fullName>
    </recommendedName>
</protein>
<name>A0AAT9HYM4_9ACTN</name>
<dbReference type="PANTHER" id="PTHR42718:SF46">
    <property type="entry name" value="BLR6921 PROTEIN"/>
    <property type="match status" value="1"/>
</dbReference>
<feature type="transmembrane region" description="Helical" evidence="8">
    <location>
        <begin position="108"/>
        <end position="131"/>
    </location>
</feature>
<comment type="subcellular location">
    <subcellularLocation>
        <location evidence="1">Cell membrane</location>
        <topology evidence="1">Multi-pass membrane protein</topology>
    </subcellularLocation>
</comment>
<reference evidence="9" key="2">
    <citation type="submission" date="2024-07" db="EMBL/GenBank/DDBJ databases">
        <title>Streptomyces haneummycinica sp. nov., a new antibiotic-producing actinobacterium isolated from marine sediment.</title>
        <authorList>
            <person name="Uemura M."/>
            <person name="Hamada M."/>
            <person name="Hirano S."/>
            <person name="Kobayashi K."/>
            <person name="Ohshiro T."/>
            <person name="Kobayashi T."/>
            <person name="Terahara T."/>
        </authorList>
    </citation>
    <scope>NUCLEOTIDE SEQUENCE</scope>
    <source>
        <strain evidence="9">KM77-8</strain>
    </source>
</reference>
<accession>A0AAT9HYM4</accession>
<evidence type="ECO:0000313" key="9">
    <source>
        <dbReference type="EMBL" id="BFO22501.1"/>
    </source>
</evidence>
<keyword evidence="5 8" id="KW-1133">Transmembrane helix</keyword>
<evidence type="ECO:0000256" key="7">
    <source>
        <dbReference type="ARBA" id="ARBA00023251"/>
    </source>
</evidence>
<dbReference type="GO" id="GO:0005886">
    <property type="term" value="C:plasma membrane"/>
    <property type="evidence" value="ECO:0007669"/>
    <property type="project" value="UniProtKB-SubCell"/>
</dbReference>
<evidence type="ECO:0000256" key="2">
    <source>
        <dbReference type="ARBA" id="ARBA00022448"/>
    </source>
</evidence>
<gene>
    <name evidence="9" type="ORF">SHKM778_88890</name>
</gene>
<evidence type="ECO:0000256" key="5">
    <source>
        <dbReference type="ARBA" id="ARBA00022989"/>
    </source>
</evidence>
<proteinExistence type="predicted"/>
<dbReference type="AlphaFoldDB" id="A0AAT9HYM4"/>
<evidence type="ECO:0000256" key="6">
    <source>
        <dbReference type="ARBA" id="ARBA00023136"/>
    </source>
</evidence>
<evidence type="ECO:0000256" key="3">
    <source>
        <dbReference type="ARBA" id="ARBA00022475"/>
    </source>
</evidence>
<dbReference type="Gene3D" id="1.20.1250.20">
    <property type="entry name" value="MFS general substrate transporter like domains"/>
    <property type="match status" value="1"/>
</dbReference>
<keyword evidence="2" id="KW-0813">Transport</keyword>
<sequence>MLLTGGPLIAAAGMLWLSLITPDGGYWTQVFGGLLVVGAGIAFVIIPVQNVALTGVRPHDAGAASALVNSAMQIGGCVGLSVFTTIYLSATERSVTAGGDRAAALTDGYSAVFLATAVTLIAAALVAATTLRGTRPTPTKRKATEAPVPVG</sequence>
<evidence type="ECO:0000256" key="4">
    <source>
        <dbReference type="ARBA" id="ARBA00022692"/>
    </source>
</evidence>
<dbReference type="GO" id="GO:0046677">
    <property type="term" value="P:response to antibiotic"/>
    <property type="evidence" value="ECO:0007669"/>
    <property type="project" value="UniProtKB-KW"/>
</dbReference>
<dbReference type="SUPFAM" id="SSF103473">
    <property type="entry name" value="MFS general substrate transporter"/>
    <property type="match status" value="1"/>
</dbReference>
<evidence type="ECO:0000256" key="8">
    <source>
        <dbReference type="SAM" id="Phobius"/>
    </source>
</evidence>
<keyword evidence="6 8" id="KW-0472">Membrane</keyword>
<keyword evidence="3" id="KW-1003">Cell membrane</keyword>
<evidence type="ECO:0008006" key="10">
    <source>
        <dbReference type="Google" id="ProtNLM"/>
    </source>
</evidence>